<keyword evidence="5" id="KW-1185">Reference proteome</keyword>
<dbReference type="PANTHER" id="PTHR16305:SF35">
    <property type="entry name" value="TRANSCRIPTIONAL ACTIVATOR DOMAIN"/>
    <property type="match status" value="1"/>
</dbReference>
<dbReference type="Pfam" id="PF13191">
    <property type="entry name" value="AAA_16"/>
    <property type="match status" value="1"/>
</dbReference>
<gene>
    <name evidence="4" type="ORF">ACFPM7_00770</name>
</gene>
<dbReference type="PRINTS" id="PR00038">
    <property type="entry name" value="HTHLUXR"/>
</dbReference>
<evidence type="ECO:0000256" key="1">
    <source>
        <dbReference type="ARBA" id="ARBA00022741"/>
    </source>
</evidence>
<dbReference type="Gene3D" id="1.10.10.10">
    <property type="entry name" value="Winged helix-like DNA-binding domain superfamily/Winged helix DNA-binding domain"/>
    <property type="match status" value="1"/>
</dbReference>
<evidence type="ECO:0000259" key="3">
    <source>
        <dbReference type="PROSITE" id="PS50043"/>
    </source>
</evidence>
<dbReference type="PROSITE" id="PS00622">
    <property type="entry name" value="HTH_LUXR_1"/>
    <property type="match status" value="1"/>
</dbReference>
<keyword evidence="2" id="KW-0067">ATP-binding</keyword>
<dbReference type="Proteomes" id="UP001596157">
    <property type="component" value="Unassembled WGS sequence"/>
</dbReference>
<dbReference type="InterPro" id="IPR016032">
    <property type="entry name" value="Sig_transdc_resp-reg_C-effctor"/>
</dbReference>
<evidence type="ECO:0000256" key="2">
    <source>
        <dbReference type="ARBA" id="ARBA00022840"/>
    </source>
</evidence>
<keyword evidence="1" id="KW-0547">Nucleotide-binding</keyword>
<comment type="caution">
    <text evidence="4">The sequence shown here is derived from an EMBL/GenBank/DDBJ whole genome shotgun (WGS) entry which is preliminary data.</text>
</comment>
<dbReference type="SUPFAM" id="SSF46894">
    <property type="entry name" value="C-terminal effector domain of the bipartite response regulators"/>
    <property type="match status" value="1"/>
</dbReference>
<dbReference type="InterPro" id="IPR000792">
    <property type="entry name" value="Tscrpt_reg_LuxR_C"/>
</dbReference>
<dbReference type="RefSeq" id="WP_378242628.1">
    <property type="nucleotide sequence ID" value="NZ_JBHSKF010000001.1"/>
</dbReference>
<dbReference type="PROSITE" id="PS50043">
    <property type="entry name" value="HTH_LUXR_2"/>
    <property type="match status" value="1"/>
</dbReference>
<dbReference type="PANTHER" id="PTHR16305">
    <property type="entry name" value="TESTICULAR SOLUBLE ADENYLYL CYCLASE"/>
    <property type="match status" value="1"/>
</dbReference>
<dbReference type="SMART" id="SM00421">
    <property type="entry name" value="HTH_LUXR"/>
    <property type="match status" value="1"/>
</dbReference>
<reference evidence="5" key="1">
    <citation type="journal article" date="2019" name="Int. J. Syst. Evol. Microbiol.">
        <title>The Global Catalogue of Microorganisms (GCM) 10K type strain sequencing project: providing services to taxonomists for standard genome sequencing and annotation.</title>
        <authorList>
            <consortium name="The Broad Institute Genomics Platform"/>
            <consortium name="The Broad Institute Genome Sequencing Center for Infectious Disease"/>
            <person name="Wu L."/>
            <person name="Ma J."/>
        </authorList>
    </citation>
    <scope>NUCLEOTIDE SEQUENCE [LARGE SCALE GENOMIC DNA]</scope>
    <source>
        <strain evidence="5">CCUG 59778</strain>
    </source>
</reference>
<protein>
    <submittedName>
        <fullName evidence="4">LuxR C-terminal-related transcriptional regulator</fullName>
    </submittedName>
</protein>
<dbReference type="EMBL" id="JBHSKF010000001">
    <property type="protein sequence ID" value="MFC5285570.1"/>
    <property type="molecule type" value="Genomic_DNA"/>
</dbReference>
<dbReference type="SUPFAM" id="SSF52540">
    <property type="entry name" value="P-loop containing nucleoside triphosphate hydrolases"/>
    <property type="match status" value="1"/>
</dbReference>
<name>A0ABW0EHJ7_9PSEU</name>
<dbReference type="CDD" id="cd06170">
    <property type="entry name" value="LuxR_C_like"/>
    <property type="match status" value="1"/>
</dbReference>
<organism evidence="4 5">
    <name type="scientific">Actinokineospora guangxiensis</name>
    <dbReference type="NCBI Taxonomy" id="1490288"/>
    <lineage>
        <taxon>Bacteria</taxon>
        <taxon>Bacillati</taxon>
        <taxon>Actinomycetota</taxon>
        <taxon>Actinomycetes</taxon>
        <taxon>Pseudonocardiales</taxon>
        <taxon>Pseudonocardiaceae</taxon>
        <taxon>Actinokineospora</taxon>
    </lineage>
</organism>
<sequence length="911" mass="94815">MRLVGREAELAGLADAVGGGGAVVLVAGAAGIGKSRLADAAAAMADAAGREVLRGRALPDEGAPALWPWWQALRPVPELAALLDGPAEEPGAPPQVRVGARLRRFERVAHALGERGPLVVLDDLHWADESSLRLLRFTAERPGLVVVACFRDARAGSALADAVADLRGRSGTLLLTPRPWSTADVKSYVDGRADPSWAPVLAAASGGNPLYAAELLRALADAGAAGRPAPADGRWPLGVPTQLRAIIAARVGRLGEDARLVVRACAVAGDGCGVDAIALLTGFSPDRVVAADSGGLLSGQPTPAFTHVLVRDAVYADTPDADRIAWHARLADAIADGRLDGDEVTHRLRSAADEPGRRAAVAATRAAAATAARALAFDRAAELADAARAVLGSSAPGPRAELLLDAADADYRAGRFDRALERAKQAADLADGAGRPELLARAALVVRGIDGPSGPAITALCDRALAALPADALAWRARVLAQRALTLSYLLPAAAAEPSGTALELAERTGDPLALADALRARQQVFSAPEGVTERLAAARRMLELGAQAPPDGELWARLWRVDAALQLGAMDVLDTELHALAVLSERLGWALARWHLHRMRGVRALLAGRFDEALAESELATAAGRETDDPAAQALRFAFLIEPLALLGRCAEGVEPCLAALRATSMPIVLAHIGEFAARAGLAEVSADCLDRLRPRLASTPRDGRWLPIVHSAAELTLLHGDRDVAEHCYTELAPLSGYLLASGSGSVLCRGSVSRPLGALAAMLGRAEDAERHYAAAIATETRVGARPYRVLSEIGLAGVLAEADPARALALARSAAVTARGLAMTPALRDAERLITAITTRTRANTGLTAREREVLALLAAGAQNRAIAERLVLSERTVESHVGNVLAKLGVANRAQAATWAVANGFD</sequence>
<dbReference type="InterPro" id="IPR041664">
    <property type="entry name" value="AAA_16"/>
</dbReference>
<evidence type="ECO:0000313" key="4">
    <source>
        <dbReference type="EMBL" id="MFC5285570.1"/>
    </source>
</evidence>
<evidence type="ECO:0000313" key="5">
    <source>
        <dbReference type="Proteomes" id="UP001596157"/>
    </source>
</evidence>
<dbReference type="Pfam" id="PF00196">
    <property type="entry name" value="GerE"/>
    <property type="match status" value="1"/>
</dbReference>
<proteinExistence type="predicted"/>
<dbReference type="InterPro" id="IPR036388">
    <property type="entry name" value="WH-like_DNA-bd_sf"/>
</dbReference>
<feature type="domain" description="HTH luxR-type" evidence="3">
    <location>
        <begin position="844"/>
        <end position="909"/>
    </location>
</feature>
<accession>A0ABW0EHJ7</accession>
<dbReference type="InterPro" id="IPR027417">
    <property type="entry name" value="P-loop_NTPase"/>
</dbReference>